<keyword evidence="2" id="KW-1185">Reference proteome</keyword>
<protein>
    <submittedName>
        <fullName evidence="1">Uncharacterized protein</fullName>
    </submittedName>
</protein>
<name>A0A484KUU6_9ASTE</name>
<evidence type="ECO:0000313" key="1">
    <source>
        <dbReference type="EMBL" id="VFQ68275.1"/>
    </source>
</evidence>
<proteinExistence type="predicted"/>
<sequence length="82" mass="9210">MCIYLKPDMTSIGTFKIFYLHGVPKLEGSIFSLAHRSTNNSINEDSNSRSYMGSGFTLWDKSAVSKGKKGKKNILVKRHVLE</sequence>
<dbReference type="Proteomes" id="UP000595140">
    <property type="component" value="Unassembled WGS sequence"/>
</dbReference>
<accession>A0A484KUU6</accession>
<dbReference type="AlphaFoldDB" id="A0A484KUU6"/>
<organism evidence="1 2">
    <name type="scientific">Cuscuta campestris</name>
    <dbReference type="NCBI Taxonomy" id="132261"/>
    <lineage>
        <taxon>Eukaryota</taxon>
        <taxon>Viridiplantae</taxon>
        <taxon>Streptophyta</taxon>
        <taxon>Embryophyta</taxon>
        <taxon>Tracheophyta</taxon>
        <taxon>Spermatophyta</taxon>
        <taxon>Magnoliopsida</taxon>
        <taxon>eudicotyledons</taxon>
        <taxon>Gunneridae</taxon>
        <taxon>Pentapetalae</taxon>
        <taxon>asterids</taxon>
        <taxon>lamiids</taxon>
        <taxon>Solanales</taxon>
        <taxon>Convolvulaceae</taxon>
        <taxon>Cuscuteae</taxon>
        <taxon>Cuscuta</taxon>
        <taxon>Cuscuta subgen. Grammica</taxon>
        <taxon>Cuscuta sect. Cleistogrammica</taxon>
    </lineage>
</organism>
<reference evidence="1 2" key="1">
    <citation type="submission" date="2018-04" db="EMBL/GenBank/DDBJ databases">
        <authorList>
            <person name="Vogel A."/>
        </authorList>
    </citation>
    <scope>NUCLEOTIDE SEQUENCE [LARGE SCALE GENOMIC DNA]</scope>
</reference>
<gene>
    <name evidence="1" type="ORF">CCAM_LOCUS10051</name>
</gene>
<evidence type="ECO:0000313" key="2">
    <source>
        <dbReference type="Proteomes" id="UP000595140"/>
    </source>
</evidence>
<dbReference type="EMBL" id="OOIL02000670">
    <property type="protein sequence ID" value="VFQ68275.1"/>
    <property type="molecule type" value="Genomic_DNA"/>
</dbReference>